<dbReference type="RefSeq" id="WP_043066625.1">
    <property type="nucleotide sequence ID" value="NZ_BJOA01000206.1"/>
</dbReference>
<name>A0A0D1VF62_ANEMI</name>
<evidence type="ECO:0000256" key="5">
    <source>
        <dbReference type="ARBA" id="ARBA00022490"/>
    </source>
</evidence>
<evidence type="ECO:0000256" key="12">
    <source>
        <dbReference type="PIRSR" id="PIRSR000105-2"/>
    </source>
</evidence>
<dbReference type="InterPro" id="IPR006176">
    <property type="entry name" value="3-OHacyl-CoA_DH_NAD-bd"/>
</dbReference>
<dbReference type="GeneID" id="42305301"/>
<evidence type="ECO:0000256" key="6">
    <source>
        <dbReference type="ARBA" id="ARBA00022553"/>
    </source>
</evidence>
<evidence type="ECO:0000256" key="4">
    <source>
        <dbReference type="ARBA" id="ARBA00011738"/>
    </source>
</evidence>
<dbReference type="Gene3D" id="3.40.50.720">
    <property type="entry name" value="NAD(P)-binding Rossmann-like Domain"/>
    <property type="match status" value="1"/>
</dbReference>
<dbReference type="Proteomes" id="UP000182836">
    <property type="component" value="Unassembled WGS sequence"/>
</dbReference>
<dbReference type="PIRSF" id="PIRSF000105">
    <property type="entry name" value="HCDH"/>
    <property type="match status" value="1"/>
</dbReference>
<dbReference type="InterPro" id="IPR022694">
    <property type="entry name" value="3-OHacyl-CoA_DH"/>
</dbReference>
<sequence length="335" mass="37237">MTVKKQAIGIVGAGRMGIGIAQVFAYRGYNVALVDIKDRTFAETERVLDQAEKQIKAHLSFLLSVPTLPSFSVKKVLSRIVYYGASQLEEALQNADVIFEAVPEVLDVKRAAFHRINTAVRPDALIASTTSSFLVDTLAEYVIHPARFMNTHWLNPAYLIPLVEVSPGKETDSMAIDYMMTLLTETGKVPVRCAASPGFIVPRIQALAMNEAARLVEEGVASPEDIDKASRIGFGLRFAVLGLLEFIDWGGGDILYYASNYLKEELEAERYAPPDIIMEHMNRGKTGLKSGKGFYDFSQRDVSEYQRETLEKFVDLLHHLRLMALPADAMEKTVT</sequence>
<feature type="binding site" evidence="12">
    <location>
        <position position="35"/>
    </location>
    <ligand>
        <name>NAD(+)</name>
        <dbReference type="ChEBI" id="CHEBI:57540"/>
    </ligand>
</feature>
<feature type="domain" description="3-hydroxyacyl-CoA dehydrogenase C-terminal" evidence="13">
    <location>
        <begin position="198"/>
        <end position="296"/>
    </location>
</feature>
<dbReference type="PANTHER" id="PTHR48075">
    <property type="entry name" value="3-HYDROXYACYL-COA DEHYDROGENASE FAMILY PROTEIN"/>
    <property type="match status" value="1"/>
</dbReference>
<dbReference type="Gene3D" id="1.10.1040.10">
    <property type="entry name" value="N-(1-d-carboxylethyl)-l-norvaline Dehydrogenase, domain 2"/>
    <property type="match status" value="1"/>
</dbReference>
<dbReference type="Proteomes" id="UP000037269">
    <property type="component" value="Unassembled WGS sequence"/>
</dbReference>
<keyword evidence="8 12" id="KW-0520">NAD</keyword>
<dbReference type="STRING" id="47500.AF333_08825"/>
<evidence type="ECO:0000256" key="3">
    <source>
        <dbReference type="ARBA" id="ARBA00009463"/>
    </source>
</evidence>
<dbReference type="AlphaFoldDB" id="A0A0D1VF62"/>
<evidence type="ECO:0000259" key="13">
    <source>
        <dbReference type="Pfam" id="PF00725"/>
    </source>
</evidence>
<feature type="domain" description="3-hydroxyacyl-CoA dehydrogenase NAD binding" evidence="14">
    <location>
        <begin position="8"/>
        <end position="194"/>
    </location>
</feature>
<dbReference type="NCBIfam" id="NF006125">
    <property type="entry name" value="PRK08269.1"/>
    <property type="match status" value="1"/>
</dbReference>
<evidence type="ECO:0000256" key="1">
    <source>
        <dbReference type="ARBA" id="ARBA00004496"/>
    </source>
</evidence>
<dbReference type="Pfam" id="PF00725">
    <property type="entry name" value="3HCDH"/>
    <property type="match status" value="1"/>
</dbReference>
<dbReference type="SUPFAM" id="SSF48179">
    <property type="entry name" value="6-phosphogluconate dehydrogenase C-terminal domain-like"/>
    <property type="match status" value="1"/>
</dbReference>
<dbReference type="GO" id="GO:0050104">
    <property type="term" value="F:L-gulonate 3-dehydrogenase activity"/>
    <property type="evidence" value="ECO:0007669"/>
    <property type="project" value="UniProtKB-EC"/>
</dbReference>
<evidence type="ECO:0000313" key="17">
    <source>
        <dbReference type="Proteomes" id="UP000037269"/>
    </source>
</evidence>
<evidence type="ECO:0000256" key="7">
    <source>
        <dbReference type="ARBA" id="ARBA00023002"/>
    </source>
</evidence>
<evidence type="ECO:0000256" key="2">
    <source>
        <dbReference type="ARBA" id="ARBA00005086"/>
    </source>
</evidence>
<dbReference type="EMBL" id="FNED01000011">
    <property type="protein sequence ID" value="SDJ08588.1"/>
    <property type="molecule type" value="Genomic_DNA"/>
</dbReference>
<comment type="pathway">
    <text evidence="2">Lipid metabolism; butanoate metabolism.</text>
</comment>
<evidence type="ECO:0000256" key="8">
    <source>
        <dbReference type="ARBA" id="ARBA00023027"/>
    </source>
</evidence>
<keyword evidence="17" id="KW-1185">Reference proteome</keyword>
<dbReference type="SUPFAM" id="SSF51735">
    <property type="entry name" value="NAD(P)-binding Rossmann-fold domains"/>
    <property type="match status" value="1"/>
</dbReference>
<comment type="subunit">
    <text evidence="4">Homodimer.</text>
</comment>
<comment type="subcellular location">
    <subcellularLocation>
        <location evidence="1">Cytoplasm</location>
    </subcellularLocation>
</comment>
<dbReference type="GO" id="GO:0006631">
    <property type="term" value="P:fatty acid metabolic process"/>
    <property type="evidence" value="ECO:0007669"/>
    <property type="project" value="InterPro"/>
</dbReference>
<evidence type="ECO:0000259" key="14">
    <source>
        <dbReference type="Pfam" id="PF02737"/>
    </source>
</evidence>
<evidence type="ECO:0000256" key="10">
    <source>
        <dbReference type="ARBA" id="ARBA00042709"/>
    </source>
</evidence>
<feature type="binding site" evidence="12">
    <location>
        <position position="109"/>
    </location>
    <ligand>
        <name>NAD(+)</name>
        <dbReference type="ChEBI" id="CHEBI:57540"/>
    </ligand>
</feature>
<evidence type="ECO:0000256" key="11">
    <source>
        <dbReference type="PIRSR" id="PIRSR000105-1"/>
    </source>
</evidence>
<dbReference type="GO" id="GO:0005737">
    <property type="term" value="C:cytoplasm"/>
    <property type="evidence" value="ECO:0007669"/>
    <property type="project" value="UniProtKB-SubCell"/>
</dbReference>
<feature type="binding site" evidence="12">
    <location>
        <position position="289"/>
    </location>
    <ligand>
        <name>NAD(+)</name>
        <dbReference type="ChEBI" id="CHEBI:57540"/>
    </ligand>
</feature>
<feature type="binding site" evidence="12">
    <location>
        <begin position="12"/>
        <end position="17"/>
    </location>
    <ligand>
        <name>NAD(+)</name>
        <dbReference type="ChEBI" id="CHEBI:57540"/>
    </ligand>
</feature>
<feature type="binding site" evidence="12">
    <location>
        <position position="155"/>
    </location>
    <ligand>
        <name>NAD(+)</name>
        <dbReference type="ChEBI" id="CHEBI:57540"/>
    </ligand>
</feature>
<dbReference type="OrthoDB" id="9815331at2"/>
<dbReference type="PATRIC" id="fig|47500.12.peg.5188"/>
<dbReference type="EC" id="1.1.1.45" evidence="9"/>
<dbReference type="EMBL" id="LGUG01000004">
    <property type="protein sequence ID" value="KON95560.1"/>
    <property type="molecule type" value="Genomic_DNA"/>
</dbReference>
<dbReference type="Pfam" id="PF02737">
    <property type="entry name" value="3HCDH_N"/>
    <property type="match status" value="1"/>
</dbReference>
<feature type="binding site" evidence="12">
    <location>
        <position position="104"/>
    </location>
    <ligand>
        <name>NAD(+)</name>
        <dbReference type="ChEBI" id="CHEBI:57540"/>
    </ligand>
</feature>
<accession>A0A0D1VF62</accession>
<proteinExistence type="inferred from homology"/>
<keyword evidence="6" id="KW-0597">Phosphoprotein</keyword>
<dbReference type="PANTHER" id="PTHR48075:SF1">
    <property type="entry name" value="LAMBDA-CRYSTALLIN HOMOLOG"/>
    <property type="match status" value="1"/>
</dbReference>
<dbReference type="InterPro" id="IPR008927">
    <property type="entry name" value="6-PGluconate_DH-like_C_sf"/>
</dbReference>
<evidence type="ECO:0000256" key="9">
    <source>
        <dbReference type="ARBA" id="ARBA00038962"/>
    </source>
</evidence>
<keyword evidence="5" id="KW-0963">Cytoplasm</keyword>
<dbReference type="InterPro" id="IPR013328">
    <property type="entry name" value="6PGD_dom2"/>
</dbReference>
<comment type="similarity">
    <text evidence="3">Belongs to the 3-hydroxyacyl-CoA dehydrogenase family.</text>
</comment>
<dbReference type="InterPro" id="IPR036291">
    <property type="entry name" value="NAD(P)-bd_dom_sf"/>
</dbReference>
<organism evidence="15 17">
    <name type="scientific">Aneurinibacillus migulanus</name>
    <name type="common">Bacillus migulanus</name>
    <dbReference type="NCBI Taxonomy" id="47500"/>
    <lineage>
        <taxon>Bacteria</taxon>
        <taxon>Bacillati</taxon>
        <taxon>Bacillota</taxon>
        <taxon>Bacilli</taxon>
        <taxon>Bacillales</taxon>
        <taxon>Paenibacillaceae</taxon>
        <taxon>Aneurinibacillus group</taxon>
        <taxon>Aneurinibacillus</taxon>
    </lineage>
</organism>
<feature type="binding site" evidence="12">
    <location>
        <position position="131"/>
    </location>
    <ligand>
        <name>NAD(+)</name>
        <dbReference type="ChEBI" id="CHEBI:57540"/>
    </ligand>
</feature>
<evidence type="ECO:0000313" key="15">
    <source>
        <dbReference type="EMBL" id="KON95560.1"/>
    </source>
</evidence>
<reference evidence="15 17" key="1">
    <citation type="submission" date="2015-07" db="EMBL/GenBank/DDBJ databases">
        <title>Fjat-14205 dsm 2895.</title>
        <authorList>
            <person name="Liu B."/>
            <person name="Wang J."/>
            <person name="Zhu Y."/>
            <person name="Liu G."/>
            <person name="Chen Q."/>
            <person name="Chen Z."/>
            <person name="Lan J."/>
            <person name="Che J."/>
            <person name="Ge C."/>
            <person name="Shi H."/>
            <person name="Pan Z."/>
            <person name="Liu X."/>
        </authorList>
    </citation>
    <scope>NUCLEOTIDE SEQUENCE [LARGE SCALE GENOMIC DNA]</scope>
    <source>
        <strain evidence="15 17">DSM 2895</strain>
    </source>
</reference>
<evidence type="ECO:0000313" key="18">
    <source>
        <dbReference type="Proteomes" id="UP000182836"/>
    </source>
</evidence>
<gene>
    <name evidence="15" type="ORF">AF333_08825</name>
    <name evidence="16" type="ORF">SAMN04487909_111152</name>
</gene>
<evidence type="ECO:0000313" key="16">
    <source>
        <dbReference type="EMBL" id="SDJ08588.1"/>
    </source>
</evidence>
<protein>
    <recommendedName>
        <fullName evidence="10">L-gulonate 3-dehydrogenase</fullName>
        <ecNumber evidence="9">1.1.1.45</ecNumber>
    </recommendedName>
    <alternativeName>
        <fullName evidence="10">L-gulonate 3-dehydrogenase</fullName>
    </alternativeName>
</protein>
<reference evidence="16 18" key="2">
    <citation type="submission" date="2016-10" db="EMBL/GenBank/DDBJ databases">
        <authorList>
            <person name="de Groot N.N."/>
        </authorList>
    </citation>
    <scope>NUCLEOTIDE SEQUENCE [LARGE SCALE GENOMIC DNA]</scope>
    <source>
        <strain evidence="16 18">DSM 2895</strain>
    </source>
</reference>
<keyword evidence="7 15" id="KW-0560">Oxidoreductase</keyword>
<dbReference type="GO" id="GO:0070403">
    <property type="term" value="F:NAD+ binding"/>
    <property type="evidence" value="ECO:0007669"/>
    <property type="project" value="InterPro"/>
</dbReference>
<feature type="site" description="Important for catalytic activity" evidence="11">
    <location>
        <position position="152"/>
    </location>
</feature>
<dbReference type="InterPro" id="IPR006108">
    <property type="entry name" value="3HC_DH_C"/>
</dbReference>